<keyword evidence="2" id="KW-1185">Reference proteome</keyword>
<reference evidence="1 2" key="1">
    <citation type="submission" date="2021-03" db="EMBL/GenBank/DDBJ databases">
        <authorList>
            <person name="So Y."/>
        </authorList>
    </citation>
    <scope>NUCLEOTIDE SEQUENCE [LARGE SCALE GENOMIC DNA]</scope>
    <source>
        <strain evidence="1 2">PWR1</strain>
    </source>
</reference>
<proteinExistence type="predicted"/>
<dbReference type="Pfam" id="PF08811">
    <property type="entry name" value="DUF1800"/>
    <property type="match status" value="1"/>
</dbReference>
<name>A0ABS4AXU8_9PROT</name>
<evidence type="ECO:0000313" key="2">
    <source>
        <dbReference type="Proteomes" id="UP000680815"/>
    </source>
</evidence>
<evidence type="ECO:0000313" key="1">
    <source>
        <dbReference type="EMBL" id="MBP0466200.1"/>
    </source>
</evidence>
<sequence length="513" mass="55322">MGEDAARRLLNRAAYGPRAEEAAAVARMSRREWVEAQLATPANDAALDAHLARMTLPIRYAAGPGEQFVEEERPLASLAMTQAQRWALGDNRRPIPWQERDRPRLDLIAATIARKVLARDQLRERLVEFWHDHFSVAAQASIQVSVCLPDHDARIRRHALGNFSELLEAMATSPAMLVYLNNRSSRAGAPNENFARELMELHTLGAAAYHPQARAWRDVPGAAEGRPAGYHDGDVWEAARAFTGWTLAAGQRVDAAQLLPPSGAFAYVERWHDGYQKRVLAQELPPFAPAMAHGRAVLAACAAHPATARHVATKLARFLVGEAPPPAAIARAEAAFLRHREAPDQIARSVAALLDGPEATDAAQGRMRRPLDAVAAAARGLAIPLTPKQQFIDEMGRAGQALFAWPAPDGQPVDAAPYLGAGALRARWALLLGLAQDWWRTGASPLAAALVGQPALRAARSLAAPLLGPASEAAIGAIGRAWAADRRPEIPRNPQEVSLLAGLLLLAPGFQRT</sequence>
<organism evidence="1 2">
    <name type="scientific">Roseomonas nitratireducens</name>
    <dbReference type="NCBI Taxonomy" id="2820810"/>
    <lineage>
        <taxon>Bacteria</taxon>
        <taxon>Pseudomonadati</taxon>
        <taxon>Pseudomonadota</taxon>
        <taxon>Alphaproteobacteria</taxon>
        <taxon>Acetobacterales</taxon>
        <taxon>Roseomonadaceae</taxon>
        <taxon>Roseomonas</taxon>
    </lineage>
</organism>
<dbReference type="RefSeq" id="WP_209353591.1">
    <property type="nucleotide sequence ID" value="NZ_JAGIYZ010000024.1"/>
</dbReference>
<protein>
    <submittedName>
        <fullName evidence="1">DUF1800 family protein</fullName>
    </submittedName>
</protein>
<comment type="caution">
    <text evidence="1">The sequence shown here is derived from an EMBL/GenBank/DDBJ whole genome shotgun (WGS) entry which is preliminary data.</text>
</comment>
<dbReference type="InterPro" id="IPR014917">
    <property type="entry name" value="DUF1800"/>
</dbReference>
<dbReference type="Proteomes" id="UP000680815">
    <property type="component" value="Unassembled WGS sequence"/>
</dbReference>
<accession>A0ABS4AXU8</accession>
<gene>
    <name evidence="1" type="ORF">J5Y09_19895</name>
</gene>
<dbReference type="EMBL" id="JAGIYZ010000024">
    <property type="protein sequence ID" value="MBP0466200.1"/>
    <property type="molecule type" value="Genomic_DNA"/>
</dbReference>